<keyword evidence="2" id="KW-0472">Membrane</keyword>
<keyword evidence="4" id="KW-1185">Reference proteome</keyword>
<reference evidence="3 4" key="1">
    <citation type="journal article" date="2013" name="Nat. Commun.">
        <title>The evolution and pathogenic mechanisms of the rice sheath blight pathogen.</title>
        <authorList>
            <person name="Zheng A."/>
            <person name="Lin R."/>
            <person name="Xu L."/>
            <person name="Qin P."/>
            <person name="Tang C."/>
            <person name="Ai P."/>
            <person name="Zhang D."/>
            <person name="Liu Y."/>
            <person name="Sun Z."/>
            <person name="Feng H."/>
            <person name="Wang Y."/>
            <person name="Chen Y."/>
            <person name="Liang X."/>
            <person name="Fu R."/>
            <person name="Li Q."/>
            <person name="Zhang J."/>
            <person name="Yu X."/>
            <person name="Xie Z."/>
            <person name="Ding L."/>
            <person name="Guan P."/>
            <person name="Tang J."/>
            <person name="Liang Y."/>
            <person name="Wang S."/>
            <person name="Deng Q."/>
            <person name="Li S."/>
            <person name="Zhu J."/>
            <person name="Wang L."/>
            <person name="Liu H."/>
            <person name="Li P."/>
        </authorList>
    </citation>
    <scope>NUCLEOTIDE SEQUENCE [LARGE SCALE GENOMIC DNA]</scope>
    <source>
        <strain evidence="4">AG-1 IA</strain>
    </source>
</reference>
<name>L8WQQ7_THACA</name>
<dbReference type="OrthoDB" id="3357408at2759"/>
<comment type="caution">
    <text evidence="3">The sequence shown here is derived from an EMBL/GenBank/DDBJ whole genome shotgun (WGS) entry which is preliminary data.</text>
</comment>
<feature type="transmembrane region" description="Helical" evidence="2">
    <location>
        <begin position="135"/>
        <end position="157"/>
    </location>
</feature>
<gene>
    <name evidence="3" type="ORF">AG1IA_06852</name>
</gene>
<feature type="compositionally biased region" description="Basic and acidic residues" evidence="1">
    <location>
        <begin position="427"/>
        <end position="438"/>
    </location>
</feature>
<sequence length="476" mass="52734">MFHVPSVGQTDSIRLLPALCPWEAPQYMSRLSAAECIIGKIDEWTDRKIGSCEDSKLNRARDACYGSCMWTCSSRCSAHAGTRRFYLVVSLDNDKPGSWIIDPVLIFVPGVYVAAFAVCLRLFRTHAPVVGRALPIWLGALFVLATAHCALSLSAMLDAFVRVIYTGPVASPPAPTFSPAPSGVPRPPPQQMPYQYRDATRYIGNRALPTNLAGLGVYAGIVLLSDLMLLYRLLVKYRYRFIWVVGPTLLTIGSFVISIIIVVKYAHIDLTVNYETLQKQLDALNLWVPPVYAISFLANLSITALMMVKTSFGAPRLNNNSLPAFATRRRHTHRTTLSADDGYVFDIDERTGPVPRTPTPVRPRTMSSRWALFAGLVESGALAPVFMLAALILYVAQDAQEVRLLPIPIPEAFISYRYRMRHDKPTDTYLKTHADASRSDAGTPRRAHPHAPDYPAPARTGQRCPEPARLQGVVRV</sequence>
<dbReference type="Proteomes" id="UP000011668">
    <property type="component" value="Unassembled WGS sequence"/>
</dbReference>
<feature type="transmembrane region" description="Helical" evidence="2">
    <location>
        <begin position="215"/>
        <end position="234"/>
    </location>
</feature>
<dbReference type="AlphaFoldDB" id="L8WQQ7"/>
<keyword evidence="2" id="KW-0812">Transmembrane</keyword>
<keyword evidence="2" id="KW-1133">Transmembrane helix</keyword>
<feature type="transmembrane region" description="Helical" evidence="2">
    <location>
        <begin position="104"/>
        <end position="123"/>
    </location>
</feature>
<evidence type="ECO:0000256" key="1">
    <source>
        <dbReference type="SAM" id="MobiDB-lite"/>
    </source>
</evidence>
<dbReference type="EMBL" id="AFRT01001902">
    <property type="protein sequence ID" value="ELU39117.1"/>
    <property type="molecule type" value="Genomic_DNA"/>
</dbReference>
<feature type="transmembrane region" description="Helical" evidence="2">
    <location>
        <begin position="370"/>
        <end position="396"/>
    </location>
</feature>
<organism evidence="3 4">
    <name type="scientific">Thanatephorus cucumeris (strain AG1-IA)</name>
    <name type="common">Rice sheath blight fungus</name>
    <name type="synonym">Rhizoctonia solani</name>
    <dbReference type="NCBI Taxonomy" id="983506"/>
    <lineage>
        <taxon>Eukaryota</taxon>
        <taxon>Fungi</taxon>
        <taxon>Dikarya</taxon>
        <taxon>Basidiomycota</taxon>
        <taxon>Agaricomycotina</taxon>
        <taxon>Agaricomycetes</taxon>
        <taxon>Cantharellales</taxon>
        <taxon>Ceratobasidiaceae</taxon>
        <taxon>Rhizoctonia</taxon>
        <taxon>Rhizoctonia solani AG-1</taxon>
    </lineage>
</organism>
<accession>L8WQQ7</accession>
<dbReference type="HOGENOM" id="CLU_573878_0_0_1"/>
<protein>
    <submittedName>
        <fullName evidence="3">Uncharacterized protein</fullName>
    </submittedName>
</protein>
<feature type="region of interest" description="Disordered" evidence="1">
    <location>
        <begin position="427"/>
        <end position="467"/>
    </location>
</feature>
<evidence type="ECO:0000313" key="3">
    <source>
        <dbReference type="EMBL" id="ELU39117.1"/>
    </source>
</evidence>
<evidence type="ECO:0000256" key="2">
    <source>
        <dbReference type="SAM" id="Phobius"/>
    </source>
</evidence>
<feature type="transmembrane region" description="Helical" evidence="2">
    <location>
        <begin position="241"/>
        <end position="266"/>
    </location>
</feature>
<evidence type="ECO:0000313" key="4">
    <source>
        <dbReference type="Proteomes" id="UP000011668"/>
    </source>
</evidence>
<proteinExistence type="predicted"/>
<feature type="transmembrane region" description="Helical" evidence="2">
    <location>
        <begin position="286"/>
        <end position="308"/>
    </location>
</feature>